<dbReference type="AlphaFoldDB" id="A0A4R3M374"/>
<feature type="region of interest" description="Disordered" evidence="1">
    <location>
        <begin position="24"/>
        <end position="60"/>
    </location>
</feature>
<evidence type="ECO:0000256" key="1">
    <source>
        <dbReference type="SAM" id="MobiDB-lite"/>
    </source>
</evidence>
<keyword evidence="5" id="KW-1185">Reference proteome</keyword>
<dbReference type="PANTHER" id="PTHR36505:SF1">
    <property type="entry name" value="BLR1072 PROTEIN"/>
    <property type="match status" value="1"/>
</dbReference>
<dbReference type="SUPFAM" id="SSF50346">
    <property type="entry name" value="PRC-barrel domain"/>
    <property type="match status" value="1"/>
</dbReference>
<dbReference type="Pfam" id="PF05239">
    <property type="entry name" value="PRC"/>
    <property type="match status" value="1"/>
</dbReference>
<dbReference type="Gene3D" id="2.30.30.240">
    <property type="entry name" value="PRC-barrel domain"/>
    <property type="match status" value="1"/>
</dbReference>
<gene>
    <name evidence="4" type="ORF">EDC64_101139</name>
</gene>
<dbReference type="InterPro" id="IPR027275">
    <property type="entry name" value="PRC-brl_dom"/>
</dbReference>
<name>A0A4R3M374_9HYPH</name>
<dbReference type="RefSeq" id="WP_132028579.1">
    <property type="nucleotide sequence ID" value="NZ_SMAI01000001.1"/>
</dbReference>
<comment type="caution">
    <text evidence="4">The sequence shown here is derived from an EMBL/GenBank/DDBJ whole genome shotgun (WGS) entry which is preliminary data.</text>
</comment>
<reference evidence="4 5" key="1">
    <citation type="submission" date="2019-03" db="EMBL/GenBank/DDBJ databases">
        <title>Genomic Encyclopedia of Type Strains, Phase IV (KMG-IV): sequencing the most valuable type-strain genomes for metagenomic binning, comparative biology and taxonomic classification.</title>
        <authorList>
            <person name="Goeker M."/>
        </authorList>
    </citation>
    <scope>NUCLEOTIDE SEQUENCE [LARGE SCALE GENOMIC DNA]</scope>
    <source>
        <strain evidence="4 5">DSM 9035</strain>
    </source>
</reference>
<accession>A0A4R3M374</accession>
<feature type="chain" id="PRO_5020909674" evidence="2">
    <location>
        <begin position="21"/>
        <end position="172"/>
    </location>
</feature>
<dbReference type="EMBL" id="SMAI01000001">
    <property type="protein sequence ID" value="TCT07620.1"/>
    <property type="molecule type" value="Genomic_DNA"/>
</dbReference>
<protein>
    <submittedName>
        <fullName evidence="4">PRC-barrel domain protein</fullName>
    </submittedName>
</protein>
<evidence type="ECO:0000313" key="5">
    <source>
        <dbReference type="Proteomes" id="UP000294664"/>
    </source>
</evidence>
<dbReference type="Proteomes" id="UP000294664">
    <property type="component" value="Unassembled WGS sequence"/>
</dbReference>
<feature type="domain" description="PRC-barrel" evidence="3">
    <location>
        <begin position="86"/>
        <end position="146"/>
    </location>
</feature>
<evidence type="ECO:0000259" key="3">
    <source>
        <dbReference type="Pfam" id="PF05239"/>
    </source>
</evidence>
<evidence type="ECO:0000256" key="2">
    <source>
        <dbReference type="SAM" id="SignalP"/>
    </source>
</evidence>
<keyword evidence="2" id="KW-0732">Signal</keyword>
<dbReference type="InterPro" id="IPR011033">
    <property type="entry name" value="PRC_barrel-like_sf"/>
</dbReference>
<sequence>MYRLALSAATALILAGPAFAQTAAPAPGAPSATGTPSRAPSSAGTSSAQTMAAGAAATGKDSGMTMGTTSTVALRFVNFSSADLMASRLEDLDVYNNQNESIGEIEDFVIKDGKTISGVVVSVGGFLGLGDRYVLVDPSSIVIGNQDGTMRAYVNTSKDELTKAPEFKYDRD</sequence>
<feature type="signal peptide" evidence="2">
    <location>
        <begin position="1"/>
        <end position="20"/>
    </location>
</feature>
<proteinExistence type="predicted"/>
<organism evidence="4 5">
    <name type="scientific">Aquabacter spiritensis</name>
    <dbReference type="NCBI Taxonomy" id="933073"/>
    <lineage>
        <taxon>Bacteria</taxon>
        <taxon>Pseudomonadati</taxon>
        <taxon>Pseudomonadota</taxon>
        <taxon>Alphaproteobacteria</taxon>
        <taxon>Hyphomicrobiales</taxon>
        <taxon>Xanthobacteraceae</taxon>
        <taxon>Aquabacter</taxon>
    </lineage>
</organism>
<dbReference type="PANTHER" id="PTHR36505">
    <property type="entry name" value="BLR1072 PROTEIN"/>
    <property type="match status" value="1"/>
</dbReference>
<dbReference type="OrthoDB" id="7274881at2"/>
<feature type="compositionally biased region" description="Low complexity" evidence="1">
    <location>
        <begin position="24"/>
        <end position="59"/>
    </location>
</feature>
<evidence type="ECO:0000313" key="4">
    <source>
        <dbReference type="EMBL" id="TCT07620.1"/>
    </source>
</evidence>